<dbReference type="Pfam" id="PF00563">
    <property type="entry name" value="EAL"/>
    <property type="match status" value="1"/>
</dbReference>
<sequence>MIVTDQPPDSPADAKAQIRDLQQRLAEAEAVLDAIRAGEIDALLIAGHQGGRVLELQGAEHDYRLMVEEMGEGAMTLTATGHIYFANRRMAAMLDLPREALTGTLLSALISATDRLAYQTWLETQSPRPQQRLELQLIRQGGALIPCHLSLTELPLEQKQGAFCVVATDLTEQKHAEAAVRQSEHQLKTIVEHLPVGVWFLDRRGKITYGNSVAQQIWSGTQCIGLEHFRQCKACSSKCGRAVAPQDCPASRAILRGETILNKEVDIECIDGSAKTILTSAVPIQDNDGGIVGAVILNQDISARKVAENQIKQLAFFDALTHLPNRRLLLDRLNHALATIRRDGHHGALLFIDLDHFKDLNDSLGHDMGDNLLQQVAERLMQNVRARDTVARLGGDEFVVVLEGLSDEADQAAQQTRTVAEKVQQALTEPYQLGEKPHHVSPSIGATLIEPADASVDELLKRADLAMYQAKDAGRNTFRFFDPQTQIALEERTELEAHLRMGLLSRQFVLHYQAQVDSAGALIGAEALVRWAHPERGLLGPDIFIHLAEESGLILPLGKWVLHAACSQLADWAAETRSAQRSLAVNISARQFRDPGFVAMVRSAVLSHDIDPSLLELELTESLLLEDVEDTITKMVALRTLGLRFALDDFGTGYSSLAYLKRLPLDTLKIDRSFVDDVTHDANAAAIVRAILALAPQLGLSVIAEGVETQAQRRFLTRNGCRAFQGYLFGRPGPPAALSSYSTAGSPSHSAT</sequence>
<dbReference type="Pfam" id="PF00989">
    <property type="entry name" value="PAS"/>
    <property type="match status" value="1"/>
</dbReference>
<dbReference type="FunFam" id="3.20.20.450:FF:000001">
    <property type="entry name" value="Cyclic di-GMP phosphodiesterase yahA"/>
    <property type="match status" value="1"/>
</dbReference>
<dbReference type="NCBIfam" id="TIGR00229">
    <property type="entry name" value="sensory_box"/>
    <property type="match status" value="1"/>
</dbReference>
<dbReference type="InterPro" id="IPR029787">
    <property type="entry name" value="Nucleotide_cyclase"/>
</dbReference>
<accession>A0A9X0WB65</accession>
<dbReference type="Pfam" id="PF08448">
    <property type="entry name" value="PAS_4"/>
    <property type="match status" value="1"/>
</dbReference>
<dbReference type="SUPFAM" id="SSF141868">
    <property type="entry name" value="EAL domain-like"/>
    <property type="match status" value="1"/>
</dbReference>
<dbReference type="GO" id="GO:0071111">
    <property type="term" value="F:cyclic-guanylate-specific phosphodiesterase activity"/>
    <property type="evidence" value="ECO:0007669"/>
    <property type="project" value="UniProtKB-EC"/>
</dbReference>
<dbReference type="NCBIfam" id="TIGR00254">
    <property type="entry name" value="GGDEF"/>
    <property type="match status" value="1"/>
</dbReference>
<dbReference type="CDD" id="cd00130">
    <property type="entry name" value="PAS"/>
    <property type="match status" value="2"/>
</dbReference>
<dbReference type="InterPro" id="IPR043128">
    <property type="entry name" value="Rev_trsase/Diguanyl_cyclase"/>
</dbReference>
<dbReference type="EMBL" id="NRRY01000038">
    <property type="protein sequence ID" value="MBK1620365.1"/>
    <property type="molecule type" value="Genomic_DNA"/>
</dbReference>
<dbReference type="AlphaFoldDB" id="A0A9X0WB65"/>
<comment type="caution">
    <text evidence="8">The sequence shown here is derived from an EMBL/GenBank/DDBJ whole genome shotgun (WGS) entry which is preliminary data.</text>
</comment>
<dbReference type="SMART" id="SM00267">
    <property type="entry name" value="GGDEF"/>
    <property type="match status" value="1"/>
</dbReference>
<dbReference type="Gene3D" id="3.30.70.270">
    <property type="match status" value="1"/>
</dbReference>
<evidence type="ECO:0000313" key="9">
    <source>
        <dbReference type="Proteomes" id="UP001138768"/>
    </source>
</evidence>
<evidence type="ECO:0000259" key="5">
    <source>
        <dbReference type="PROSITE" id="PS50113"/>
    </source>
</evidence>
<feature type="domain" description="PAC" evidence="5">
    <location>
        <begin position="261"/>
        <end position="313"/>
    </location>
</feature>
<dbReference type="GO" id="GO:0006355">
    <property type="term" value="P:regulation of DNA-templated transcription"/>
    <property type="evidence" value="ECO:0007669"/>
    <property type="project" value="InterPro"/>
</dbReference>
<feature type="domain" description="GGDEF" evidence="7">
    <location>
        <begin position="345"/>
        <end position="483"/>
    </location>
</feature>
<dbReference type="GO" id="GO:0071732">
    <property type="term" value="P:cellular response to nitric oxide"/>
    <property type="evidence" value="ECO:0007669"/>
    <property type="project" value="UniProtKB-ARBA"/>
</dbReference>
<dbReference type="InterPro" id="IPR052155">
    <property type="entry name" value="Biofilm_reg_signaling"/>
</dbReference>
<evidence type="ECO:0000259" key="7">
    <source>
        <dbReference type="PROSITE" id="PS50887"/>
    </source>
</evidence>
<dbReference type="Gene3D" id="3.30.450.20">
    <property type="entry name" value="PAS domain"/>
    <property type="match status" value="2"/>
</dbReference>
<dbReference type="Proteomes" id="UP001138768">
    <property type="component" value="Unassembled WGS sequence"/>
</dbReference>
<dbReference type="PANTHER" id="PTHR44757">
    <property type="entry name" value="DIGUANYLATE CYCLASE DGCP"/>
    <property type="match status" value="1"/>
</dbReference>
<feature type="domain" description="EAL" evidence="6">
    <location>
        <begin position="492"/>
        <end position="746"/>
    </location>
</feature>
<evidence type="ECO:0000256" key="1">
    <source>
        <dbReference type="ARBA" id="ARBA00001946"/>
    </source>
</evidence>
<keyword evidence="9" id="KW-1185">Reference proteome</keyword>
<dbReference type="PANTHER" id="PTHR44757:SF2">
    <property type="entry name" value="BIOFILM ARCHITECTURE MAINTENANCE PROTEIN MBAA"/>
    <property type="match status" value="1"/>
</dbReference>
<dbReference type="Pfam" id="PF00990">
    <property type="entry name" value="GGDEF"/>
    <property type="match status" value="1"/>
</dbReference>
<dbReference type="PROSITE" id="PS50883">
    <property type="entry name" value="EAL"/>
    <property type="match status" value="1"/>
</dbReference>
<dbReference type="Gene3D" id="3.20.20.450">
    <property type="entry name" value="EAL domain"/>
    <property type="match status" value="1"/>
</dbReference>
<dbReference type="RefSeq" id="WP_200247222.1">
    <property type="nucleotide sequence ID" value="NZ_NRRY01000038.1"/>
</dbReference>
<dbReference type="InterPro" id="IPR013656">
    <property type="entry name" value="PAS_4"/>
</dbReference>
<dbReference type="CDD" id="cd01948">
    <property type="entry name" value="EAL"/>
    <property type="match status" value="1"/>
</dbReference>
<dbReference type="InterPro" id="IPR013767">
    <property type="entry name" value="PAS_fold"/>
</dbReference>
<protein>
    <recommendedName>
        <fullName evidence="2">cyclic-guanylate-specific phosphodiesterase</fullName>
        <ecNumber evidence="2">3.1.4.52</ecNumber>
    </recommendedName>
</protein>
<dbReference type="FunFam" id="3.30.70.270:FF:000001">
    <property type="entry name" value="Diguanylate cyclase domain protein"/>
    <property type="match status" value="1"/>
</dbReference>
<dbReference type="InterPro" id="IPR000014">
    <property type="entry name" value="PAS"/>
</dbReference>
<dbReference type="SMART" id="SM00091">
    <property type="entry name" value="PAS"/>
    <property type="match status" value="2"/>
</dbReference>
<keyword evidence="3" id="KW-0973">c-di-GMP</keyword>
<organism evidence="8 9">
    <name type="scientific">Lamprobacter modestohalophilus</name>
    <dbReference type="NCBI Taxonomy" id="1064514"/>
    <lineage>
        <taxon>Bacteria</taxon>
        <taxon>Pseudomonadati</taxon>
        <taxon>Pseudomonadota</taxon>
        <taxon>Gammaproteobacteria</taxon>
        <taxon>Chromatiales</taxon>
        <taxon>Chromatiaceae</taxon>
        <taxon>Lamprobacter</taxon>
    </lineage>
</organism>
<dbReference type="SUPFAM" id="SSF55785">
    <property type="entry name" value="PYP-like sensor domain (PAS domain)"/>
    <property type="match status" value="2"/>
</dbReference>
<dbReference type="InterPro" id="IPR000160">
    <property type="entry name" value="GGDEF_dom"/>
</dbReference>
<comment type="cofactor">
    <cofactor evidence="1">
        <name>Mg(2+)</name>
        <dbReference type="ChEBI" id="CHEBI:18420"/>
    </cofactor>
</comment>
<dbReference type="PROSITE" id="PS50887">
    <property type="entry name" value="GGDEF"/>
    <property type="match status" value="1"/>
</dbReference>
<dbReference type="SMART" id="SM00086">
    <property type="entry name" value="PAC"/>
    <property type="match status" value="2"/>
</dbReference>
<dbReference type="EC" id="3.1.4.52" evidence="2"/>
<evidence type="ECO:0000313" key="8">
    <source>
        <dbReference type="EMBL" id="MBK1620365.1"/>
    </source>
</evidence>
<dbReference type="PROSITE" id="PS50113">
    <property type="entry name" value="PAC"/>
    <property type="match status" value="2"/>
</dbReference>
<name>A0A9X0WB65_9GAMM</name>
<dbReference type="InterPro" id="IPR001610">
    <property type="entry name" value="PAC"/>
</dbReference>
<dbReference type="CDD" id="cd01949">
    <property type="entry name" value="GGDEF"/>
    <property type="match status" value="1"/>
</dbReference>
<dbReference type="SMART" id="SM00052">
    <property type="entry name" value="EAL"/>
    <property type="match status" value="1"/>
</dbReference>
<dbReference type="InterPro" id="IPR000700">
    <property type="entry name" value="PAS-assoc_C"/>
</dbReference>
<evidence type="ECO:0000259" key="6">
    <source>
        <dbReference type="PROSITE" id="PS50883"/>
    </source>
</evidence>
<evidence type="ECO:0000256" key="4">
    <source>
        <dbReference type="ARBA" id="ARBA00051114"/>
    </source>
</evidence>
<evidence type="ECO:0000256" key="2">
    <source>
        <dbReference type="ARBA" id="ARBA00012282"/>
    </source>
</evidence>
<feature type="domain" description="PAC" evidence="5">
    <location>
        <begin position="131"/>
        <end position="182"/>
    </location>
</feature>
<comment type="catalytic activity">
    <reaction evidence="4">
        <text>3',3'-c-di-GMP + H2O = 5'-phosphoguanylyl(3'-&gt;5')guanosine + H(+)</text>
        <dbReference type="Rhea" id="RHEA:24902"/>
        <dbReference type="ChEBI" id="CHEBI:15377"/>
        <dbReference type="ChEBI" id="CHEBI:15378"/>
        <dbReference type="ChEBI" id="CHEBI:58754"/>
        <dbReference type="ChEBI" id="CHEBI:58805"/>
        <dbReference type="EC" id="3.1.4.52"/>
    </reaction>
    <physiologicalReaction direction="left-to-right" evidence="4">
        <dbReference type="Rhea" id="RHEA:24903"/>
    </physiologicalReaction>
</comment>
<dbReference type="InterPro" id="IPR001633">
    <property type="entry name" value="EAL_dom"/>
</dbReference>
<proteinExistence type="predicted"/>
<reference evidence="8 9" key="1">
    <citation type="journal article" date="2020" name="Microorganisms">
        <title>Osmotic Adaptation and Compatible Solute Biosynthesis of Phototrophic Bacteria as Revealed from Genome Analyses.</title>
        <authorList>
            <person name="Imhoff J.F."/>
            <person name="Rahn T."/>
            <person name="Kunzel S."/>
            <person name="Keller A."/>
            <person name="Neulinger S.C."/>
        </authorList>
    </citation>
    <scope>NUCLEOTIDE SEQUENCE [LARGE SCALE GENOMIC DNA]</scope>
    <source>
        <strain evidence="8 9">DSM 25653</strain>
    </source>
</reference>
<dbReference type="InterPro" id="IPR035919">
    <property type="entry name" value="EAL_sf"/>
</dbReference>
<evidence type="ECO:0000256" key="3">
    <source>
        <dbReference type="ARBA" id="ARBA00022636"/>
    </source>
</evidence>
<gene>
    <name evidence="8" type="ORF">CKO42_18355</name>
</gene>
<dbReference type="InterPro" id="IPR035965">
    <property type="entry name" value="PAS-like_dom_sf"/>
</dbReference>
<dbReference type="SUPFAM" id="SSF55073">
    <property type="entry name" value="Nucleotide cyclase"/>
    <property type="match status" value="1"/>
</dbReference>